<feature type="domain" description="GCVT N-terminal" evidence="9">
    <location>
        <begin position="14"/>
        <end position="270"/>
    </location>
</feature>
<dbReference type="AlphaFoldDB" id="A0A6J4UF76"/>
<dbReference type="FunFam" id="3.30.70.1400:FF:000001">
    <property type="entry name" value="Aminomethyltransferase"/>
    <property type="match status" value="1"/>
</dbReference>
<evidence type="ECO:0000256" key="1">
    <source>
        <dbReference type="ARBA" id="ARBA00008609"/>
    </source>
</evidence>
<dbReference type="HAMAP" id="MF_00259">
    <property type="entry name" value="GcvT"/>
    <property type="match status" value="1"/>
</dbReference>
<dbReference type="Gene3D" id="2.40.30.110">
    <property type="entry name" value="Aminomethyltransferase beta-barrel domains"/>
    <property type="match status" value="1"/>
</dbReference>
<evidence type="ECO:0000256" key="8">
    <source>
        <dbReference type="PIRSR" id="PIRSR006487-1"/>
    </source>
</evidence>
<evidence type="ECO:0000256" key="4">
    <source>
        <dbReference type="ARBA" id="ARBA00022679"/>
    </source>
</evidence>
<evidence type="ECO:0000256" key="2">
    <source>
        <dbReference type="ARBA" id="ARBA00012616"/>
    </source>
</evidence>
<dbReference type="EMBL" id="CADCWN010000015">
    <property type="protein sequence ID" value="CAA9549031.1"/>
    <property type="molecule type" value="Genomic_DNA"/>
</dbReference>
<dbReference type="GO" id="GO:0005829">
    <property type="term" value="C:cytosol"/>
    <property type="evidence" value="ECO:0007669"/>
    <property type="project" value="TreeGrafter"/>
</dbReference>
<evidence type="ECO:0000259" key="9">
    <source>
        <dbReference type="Pfam" id="PF01571"/>
    </source>
</evidence>
<comment type="subunit">
    <text evidence="7">The glycine cleavage system is composed of four proteins: P, T, L and H.</text>
</comment>
<dbReference type="GO" id="GO:0004047">
    <property type="term" value="F:aminomethyltransferase activity"/>
    <property type="evidence" value="ECO:0007669"/>
    <property type="project" value="UniProtKB-UniRule"/>
</dbReference>
<dbReference type="EC" id="2.1.2.10" evidence="2 7"/>
<dbReference type="PIRSF" id="PIRSF006487">
    <property type="entry name" value="GcvT"/>
    <property type="match status" value="1"/>
</dbReference>
<dbReference type="InterPro" id="IPR006223">
    <property type="entry name" value="GcvT"/>
</dbReference>
<evidence type="ECO:0000256" key="3">
    <source>
        <dbReference type="ARBA" id="ARBA00022576"/>
    </source>
</evidence>
<dbReference type="Pfam" id="PF01571">
    <property type="entry name" value="GCV_T"/>
    <property type="match status" value="1"/>
</dbReference>
<dbReference type="SUPFAM" id="SSF103025">
    <property type="entry name" value="Folate-binding domain"/>
    <property type="match status" value="1"/>
</dbReference>
<dbReference type="NCBIfam" id="TIGR00528">
    <property type="entry name" value="gcvT"/>
    <property type="match status" value="1"/>
</dbReference>
<dbReference type="InterPro" id="IPR013977">
    <property type="entry name" value="GcvT_C"/>
</dbReference>
<reference evidence="11" key="1">
    <citation type="submission" date="2020-02" db="EMBL/GenBank/DDBJ databases">
        <authorList>
            <person name="Meier V. D."/>
        </authorList>
    </citation>
    <scope>NUCLEOTIDE SEQUENCE</scope>
    <source>
        <strain evidence="11">AVDCRST_MAG18</strain>
    </source>
</reference>
<dbReference type="GO" id="GO:0019464">
    <property type="term" value="P:glycine decarboxylation via glycine cleavage system"/>
    <property type="evidence" value="ECO:0007669"/>
    <property type="project" value="UniProtKB-UniRule"/>
</dbReference>
<dbReference type="NCBIfam" id="NF001567">
    <property type="entry name" value="PRK00389.1"/>
    <property type="match status" value="1"/>
</dbReference>
<dbReference type="FunFam" id="2.40.30.110:FF:000003">
    <property type="entry name" value="Aminomethyltransferase"/>
    <property type="match status" value="1"/>
</dbReference>
<dbReference type="InterPro" id="IPR027266">
    <property type="entry name" value="TrmE/GcvT-like"/>
</dbReference>
<comment type="catalytic activity">
    <reaction evidence="6 7">
        <text>N(6)-[(R)-S(8)-aminomethyldihydrolipoyl]-L-lysyl-[protein] + (6S)-5,6,7,8-tetrahydrofolate = N(6)-[(R)-dihydrolipoyl]-L-lysyl-[protein] + (6R)-5,10-methylene-5,6,7,8-tetrahydrofolate + NH4(+)</text>
        <dbReference type="Rhea" id="RHEA:16945"/>
        <dbReference type="Rhea" id="RHEA-COMP:10475"/>
        <dbReference type="Rhea" id="RHEA-COMP:10492"/>
        <dbReference type="ChEBI" id="CHEBI:15636"/>
        <dbReference type="ChEBI" id="CHEBI:28938"/>
        <dbReference type="ChEBI" id="CHEBI:57453"/>
        <dbReference type="ChEBI" id="CHEBI:83100"/>
        <dbReference type="ChEBI" id="CHEBI:83143"/>
        <dbReference type="EC" id="2.1.2.10"/>
    </reaction>
</comment>
<comment type="function">
    <text evidence="7">The glycine cleavage system catalyzes the degradation of glycine.</text>
</comment>
<feature type="domain" description="Aminomethyltransferase C-terminal" evidence="10">
    <location>
        <begin position="289"/>
        <end position="368"/>
    </location>
</feature>
<dbReference type="InterPro" id="IPR028896">
    <property type="entry name" value="GcvT/YgfZ/DmdA"/>
</dbReference>
<dbReference type="FunFam" id="4.10.1250.10:FF:000001">
    <property type="entry name" value="Aminomethyltransferase"/>
    <property type="match status" value="1"/>
</dbReference>
<dbReference type="Gene3D" id="3.30.70.1400">
    <property type="entry name" value="Aminomethyltransferase beta-barrel domains"/>
    <property type="match status" value="1"/>
</dbReference>
<evidence type="ECO:0000256" key="5">
    <source>
        <dbReference type="ARBA" id="ARBA00031395"/>
    </source>
</evidence>
<name>A0A6J4UF76_9BACT</name>
<evidence type="ECO:0000256" key="6">
    <source>
        <dbReference type="ARBA" id="ARBA00047665"/>
    </source>
</evidence>
<dbReference type="PANTHER" id="PTHR43757">
    <property type="entry name" value="AMINOMETHYLTRANSFERASE"/>
    <property type="match status" value="1"/>
</dbReference>
<evidence type="ECO:0000259" key="10">
    <source>
        <dbReference type="Pfam" id="PF08669"/>
    </source>
</evidence>
<feature type="binding site" evidence="8">
    <location>
        <position position="203"/>
    </location>
    <ligand>
        <name>substrate</name>
    </ligand>
</feature>
<keyword evidence="4 7" id="KW-0808">Transferase</keyword>
<dbReference type="GO" id="GO:0032259">
    <property type="term" value="P:methylation"/>
    <property type="evidence" value="ECO:0007669"/>
    <property type="project" value="UniProtKB-KW"/>
</dbReference>
<dbReference type="Gene3D" id="4.10.1250.10">
    <property type="entry name" value="Aminomethyltransferase fragment"/>
    <property type="match status" value="1"/>
</dbReference>
<evidence type="ECO:0000256" key="7">
    <source>
        <dbReference type="HAMAP-Rule" id="MF_00259"/>
    </source>
</evidence>
<dbReference type="GO" id="GO:0008483">
    <property type="term" value="F:transaminase activity"/>
    <property type="evidence" value="ECO:0007669"/>
    <property type="project" value="UniProtKB-KW"/>
</dbReference>
<protein>
    <recommendedName>
        <fullName evidence="2 7">Aminomethyltransferase</fullName>
        <ecNumber evidence="2 7">2.1.2.10</ecNumber>
    </recommendedName>
    <alternativeName>
        <fullName evidence="5 7">Glycine cleavage system T protein</fullName>
    </alternativeName>
</protein>
<dbReference type="Pfam" id="PF08669">
    <property type="entry name" value="GCV_T_C"/>
    <property type="match status" value="1"/>
</dbReference>
<evidence type="ECO:0000313" key="11">
    <source>
        <dbReference type="EMBL" id="CAA9549031.1"/>
    </source>
</evidence>
<dbReference type="GO" id="GO:0005960">
    <property type="term" value="C:glycine cleavage complex"/>
    <property type="evidence" value="ECO:0007669"/>
    <property type="project" value="InterPro"/>
</dbReference>
<dbReference type="SUPFAM" id="SSF101790">
    <property type="entry name" value="Aminomethyltransferase beta-barrel domain"/>
    <property type="match status" value="1"/>
</dbReference>
<keyword evidence="11" id="KW-0489">Methyltransferase</keyword>
<gene>
    <name evidence="7" type="primary">gcvT</name>
    <name evidence="11" type="ORF">AVDCRST_MAG18-137</name>
</gene>
<organism evidence="11">
    <name type="scientific">uncultured Thermomicrobiales bacterium</name>
    <dbReference type="NCBI Taxonomy" id="1645740"/>
    <lineage>
        <taxon>Bacteria</taxon>
        <taxon>Pseudomonadati</taxon>
        <taxon>Thermomicrobiota</taxon>
        <taxon>Thermomicrobia</taxon>
        <taxon>Thermomicrobiales</taxon>
        <taxon>environmental samples</taxon>
    </lineage>
</organism>
<keyword evidence="3 7" id="KW-0032">Aminotransferase</keyword>
<dbReference type="GO" id="GO:0008168">
    <property type="term" value="F:methyltransferase activity"/>
    <property type="evidence" value="ECO:0007669"/>
    <property type="project" value="UniProtKB-KW"/>
</dbReference>
<dbReference type="Gene3D" id="3.30.1360.120">
    <property type="entry name" value="Probable tRNA modification gtpase trme, domain 1"/>
    <property type="match status" value="1"/>
</dbReference>
<accession>A0A6J4UF76</accession>
<comment type="similarity">
    <text evidence="1 7">Belongs to the GcvT family.</text>
</comment>
<dbReference type="PANTHER" id="PTHR43757:SF2">
    <property type="entry name" value="AMINOMETHYLTRANSFERASE, MITOCHONDRIAL"/>
    <property type="match status" value="1"/>
</dbReference>
<dbReference type="InterPro" id="IPR006222">
    <property type="entry name" value="GCVT_N"/>
</dbReference>
<dbReference type="InterPro" id="IPR029043">
    <property type="entry name" value="GcvT/YgfZ_C"/>
</dbReference>
<sequence length="372" mass="40687">MAATGELRQTALNSAHRRMSAKMVEFGGWDMPVRYSGDLEEHRAVRAAAGLFDLGHMGQVVVSGPDALPYLQWLVTNDMASLNEGSSRYALLCKPDGGVLDDLFIYRLPGRWFVVVNASNRERDVAWMWARRVEHPEWDVTVDDATDRTGMLALQGPRAEAILGRLTPADLAALPYFDAIEASILGIQAIIGRTGYTGEDGFELYFPIAESERLWEAILEAGRPDGLLPIGLGARDTLRLEAKMALYGHELTEEVNPLEAGLGWAVNFDKGDFIGRDALLRVRDEKPARRLVGFRMVERGGAPRAEYEVQVNGATVGHVTSGTHSPSLGQSIGLALVDRAVAGVGKPLDVIIRGKPVRAEQVKTPFYKRAGK</sequence>
<proteinExistence type="inferred from homology"/>
<dbReference type="InterPro" id="IPR022903">
    <property type="entry name" value="GcvT_bac"/>
</dbReference>